<dbReference type="EMBL" id="CP018632">
    <property type="protein sequence ID" value="ASJ72706.1"/>
    <property type="molecule type" value="Genomic_DNA"/>
</dbReference>
<feature type="transmembrane region" description="Helical" evidence="1">
    <location>
        <begin position="145"/>
        <end position="164"/>
    </location>
</feature>
<evidence type="ECO:0000313" key="2">
    <source>
        <dbReference type="EMBL" id="ASJ72706.1"/>
    </source>
</evidence>
<evidence type="ECO:0000256" key="1">
    <source>
        <dbReference type="SAM" id="Phobius"/>
    </source>
</evidence>
<dbReference type="InterPro" id="IPR018723">
    <property type="entry name" value="DUF2254_membrane"/>
</dbReference>
<organism evidence="2 3">
    <name type="scientific">Granulosicoccus antarcticus IMCC3135</name>
    <dbReference type="NCBI Taxonomy" id="1192854"/>
    <lineage>
        <taxon>Bacteria</taxon>
        <taxon>Pseudomonadati</taxon>
        <taxon>Pseudomonadota</taxon>
        <taxon>Gammaproteobacteria</taxon>
        <taxon>Chromatiales</taxon>
        <taxon>Granulosicoccaceae</taxon>
        <taxon>Granulosicoccus</taxon>
    </lineage>
</organism>
<feature type="transmembrane region" description="Helical" evidence="1">
    <location>
        <begin position="57"/>
        <end position="85"/>
    </location>
</feature>
<keyword evidence="1" id="KW-1133">Transmembrane helix</keyword>
<reference evidence="2 3" key="1">
    <citation type="submission" date="2016-12" db="EMBL/GenBank/DDBJ databases">
        <authorList>
            <person name="Song W.-J."/>
            <person name="Kurnit D.M."/>
        </authorList>
    </citation>
    <scope>NUCLEOTIDE SEQUENCE [LARGE SCALE GENOMIC DNA]</scope>
    <source>
        <strain evidence="2 3">IMCC3135</strain>
    </source>
</reference>
<gene>
    <name evidence="2" type="ORF">IMCC3135_13090</name>
</gene>
<evidence type="ECO:0000313" key="3">
    <source>
        <dbReference type="Proteomes" id="UP000250079"/>
    </source>
</evidence>
<dbReference type="KEGG" id="gai:IMCC3135_13090"/>
<feature type="transmembrane region" description="Helical" evidence="1">
    <location>
        <begin position="106"/>
        <end position="125"/>
    </location>
</feature>
<name>A0A2Z2NMU9_9GAMM</name>
<dbReference type="Pfam" id="PF10011">
    <property type="entry name" value="DUF2254"/>
    <property type="match status" value="1"/>
</dbReference>
<keyword evidence="3" id="KW-1185">Reference proteome</keyword>
<proteinExistence type="predicted"/>
<accession>A0A2Z2NMU9</accession>
<feature type="transmembrane region" description="Helical" evidence="1">
    <location>
        <begin position="12"/>
        <end position="37"/>
    </location>
</feature>
<protein>
    <recommendedName>
        <fullName evidence="4">DUF2254 domain-containing protein</fullName>
    </recommendedName>
</protein>
<keyword evidence="1" id="KW-0812">Transmembrane</keyword>
<dbReference type="Proteomes" id="UP000250079">
    <property type="component" value="Chromosome"/>
</dbReference>
<sequence length="463" mass="51158">MHAKLIKLINDIASSYWFVPMCMVLGAMGLGLGLGWLDANQATGWLPWQIHANADDARTLLSVVATSVLGVAGVTFSITVVAVSFASSNYGPRLINNFMGDKGSQYTLGTFIGTFVYCLTVLTNLHGPYTTESGEQIDAFIPNLSLSVALLLSLASIYVLIYFINHITEIINIENITASIGHSLTNRINKPFPNRGSHIPRIDEPDFQTAIHGRNMHSVKAETIGYIQAIDLDRLSSLTQEQDLLIRIHYRPGDFTTTHDCLLSLWTGSDEDISHDSLRECFATGQERTEHQNVLFLAEQLSEVIARALSPGINDPFTAISCMNWFRTALMEYLSDGYSTSTDHSDANDDSRPARIQLTPIDLSRLCAVMFDYTRQYVAADRNTSLHTLALIAECAWHAGPGPSRTLLLMHLDKLHKSSLSCMAGNVESQDITRRYEEALSIFSSKRDINEVRACATWFGGSA</sequence>
<keyword evidence="1" id="KW-0472">Membrane</keyword>
<dbReference type="AlphaFoldDB" id="A0A2Z2NMU9"/>
<evidence type="ECO:0008006" key="4">
    <source>
        <dbReference type="Google" id="ProtNLM"/>
    </source>
</evidence>